<dbReference type="HOGENOM" id="CLU_2321839_0_0_1"/>
<gene>
    <name evidence="1" type="ORF">M422DRAFT_260862</name>
</gene>
<name>A0A0C9VHF0_SPHS4</name>
<protein>
    <submittedName>
        <fullName evidence="1">Uncharacterized protein</fullName>
    </submittedName>
</protein>
<evidence type="ECO:0000313" key="1">
    <source>
        <dbReference type="EMBL" id="KIJ36771.1"/>
    </source>
</evidence>
<dbReference type="AlphaFoldDB" id="A0A0C9VHF0"/>
<sequence>MSSGNEPSKTAGEYHSMKGTFVGSVSVIISLSEKEHAAGEAEYNAARAKGYAEGTADRIGGKKDSIVREISNWRQIATGVWYRHYNLGRTSLLIKLYIY</sequence>
<keyword evidence="2" id="KW-1185">Reference proteome</keyword>
<evidence type="ECO:0000313" key="2">
    <source>
        <dbReference type="Proteomes" id="UP000054279"/>
    </source>
</evidence>
<organism evidence="1 2">
    <name type="scientific">Sphaerobolus stellatus (strain SS14)</name>
    <dbReference type="NCBI Taxonomy" id="990650"/>
    <lineage>
        <taxon>Eukaryota</taxon>
        <taxon>Fungi</taxon>
        <taxon>Dikarya</taxon>
        <taxon>Basidiomycota</taxon>
        <taxon>Agaricomycotina</taxon>
        <taxon>Agaricomycetes</taxon>
        <taxon>Phallomycetidae</taxon>
        <taxon>Geastrales</taxon>
        <taxon>Sphaerobolaceae</taxon>
        <taxon>Sphaerobolus</taxon>
    </lineage>
</organism>
<dbReference type="Proteomes" id="UP000054279">
    <property type="component" value="Unassembled WGS sequence"/>
</dbReference>
<dbReference type="OrthoDB" id="9999611at2759"/>
<proteinExistence type="predicted"/>
<dbReference type="EMBL" id="KN837175">
    <property type="protein sequence ID" value="KIJ36771.1"/>
    <property type="molecule type" value="Genomic_DNA"/>
</dbReference>
<accession>A0A0C9VHF0</accession>
<reference evidence="1 2" key="1">
    <citation type="submission" date="2014-06" db="EMBL/GenBank/DDBJ databases">
        <title>Evolutionary Origins and Diversification of the Mycorrhizal Mutualists.</title>
        <authorList>
            <consortium name="DOE Joint Genome Institute"/>
            <consortium name="Mycorrhizal Genomics Consortium"/>
            <person name="Kohler A."/>
            <person name="Kuo A."/>
            <person name="Nagy L.G."/>
            <person name="Floudas D."/>
            <person name="Copeland A."/>
            <person name="Barry K.W."/>
            <person name="Cichocki N."/>
            <person name="Veneault-Fourrey C."/>
            <person name="LaButti K."/>
            <person name="Lindquist E.A."/>
            <person name="Lipzen A."/>
            <person name="Lundell T."/>
            <person name="Morin E."/>
            <person name="Murat C."/>
            <person name="Riley R."/>
            <person name="Ohm R."/>
            <person name="Sun H."/>
            <person name="Tunlid A."/>
            <person name="Henrissat B."/>
            <person name="Grigoriev I.V."/>
            <person name="Hibbett D.S."/>
            <person name="Martin F."/>
        </authorList>
    </citation>
    <scope>NUCLEOTIDE SEQUENCE [LARGE SCALE GENOMIC DNA]</scope>
    <source>
        <strain evidence="1 2">SS14</strain>
    </source>
</reference>